<organism evidence="4 5">
    <name type="scientific">Noviherbaspirillum cavernae</name>
    <dbReference type="NCBI Taxonomy" id="2320862"/>
    <lineage>
        <taxon>Bacteria</taxon>
        <taxon>Pseudomonadati</taxon>
        <taxon>Pseudomonadota</taxon>
        <taxon>Betaproteobacteria</taxon>
        <taxon>Burkholderiales</taxon>
        <taxon>Oxalobacteraceae</taxon>
        <taxon>Noviherbaspirillum</taxon>
    </lineage>
</organism>
<keyword evidence="5" id="KW-1185">Reference proteome</keyword>
<accession>A0A418WVK2</accession>
<dbReference type="Gene3D" id="3.30.530.20">
    <property type="match status" value="1"/>
</dbReference>
<name>A0A418WVK2_9BURK</name>
<keyword evidence="2" id="KW-0732">Signal</keyword>
<protein>
    <recommendedName>
        <fullName evidence="3">Coenzyme Q-binding protein COQ10 START domain-containing protein</fullName>
    </recommendedName>
</protein>
<sequence>MFNDNGMPHDAASQMLTSFVRCLFTLALLVACHASAAADAAGEISVEIRKSAGAVIIDASMQVKADPQNAWKVLIDYDHMAQFLPNLESSKIIEKTGNSMRVAQKGSISYGPFSMPFESVREIELSPFQQIRSSAAGGSVTSGEATTRLMPEGADTWILYHSELVFSVWVPPGIGPHAIEKQIRAQFESLKREIMKRKINDINRR</sequence>
<reference evidence="4 5" key="1">
    <citation type="submission" date="2018-09" db="EMBL/GenBank/DDBJ databases">
        <authorList>
            <person name="Zhu H."/>
        </authorList>
    </citation>
    <scope>NUCLEOTIDE SEQUENCE [LARGE SCALE GENOMIC DNA]</scope>
    <source>
        <strain evidence="4 5">K2R10-39</strain>
    </source>
</reference>
<feature type="chain" id="PRO_5019228049" description="Coenzyme Q-binding protein COQ10 START domain-containing protein" evidence="2">
    <location>
        <begin position="37"/>
        <end position="205"/>
    </location>
</feature>
<evidence type="ECO:0000313" key="5">
    <source>
        <dbReference type="Proteomes" id="UP000285190"/>
    </source>
</evidence>
<evidence type="ECO:0000259" key="3">
    <source>
        <dbReference type="Pfam" id="PF03364"/>
    </source>
</evidence>
<proteinExistence type="inferred from homology"/>
<dbReference type="Proteomes" id="UP000285190">
    <property type="component" value="Unassembled WGS sequence"/>
</dbReference>
<dbReference type="EMBL" id="QYUN01000003">
    <property type="protein sequence ID" value="RJF96752.1"/>
    <property type="molecule type" value="Genomic_DNA"/>
</dbReference>
<dbReference type="AlphaFoldDB" id="A0A418WVK2"/>
<gene>
    <name evidence="4" type="ORF">D3870_20350</name>
</gene>
<feature type="domain" description="Coenzyme Q-binding protein COQ10 START" evidence="3">
    <location>
        <begin position="63"/>
        <end position="174"/>
    </location>
</feature>
<dbReference type="SUPFAM" id="SSF55961">
    <property type="entry name" value="Bet v1-like"/>
    <property type="match status" value="1"/>
</dbReference>
<comment type="similarity">
    <text evidence="1">Belongs to the ribosome association toxin RatA family.</text>
</comment>
<evidence type="ECO:0000256" key="1">
    <source>
        <dbReference type="ARBA" id="ARBA00008918"/>
    </source>
</evidence>
<dbReference type="Pfam" id="PF03364">
    <property type="entry name" value="Polyketide_cyc"/>
    <property type="match status" value="1"/>
</dbReference>
<feature type="signal peptide" evidence="2">
    <location>
        <begin position="1"/>
        <end position="36"/>
    </location>
</feature>
<dbReference type="InterPro" id="IPR023393">
    <property type="entry name" value="START-like_dom_sf"/>
</dbReference>
<dbReference type="InterPro" id="IPR005031">
    <property type="entry name" value="COQ10_START"/>
</dbReference>
<evidence type="ECO:0000313" key="4">
    <source>
        <dbReference type="EMBL" id="RJF96752.1"/>
    </source>
</evidence>
<evidence type="ECO:0000256" key="2">
    <source>
        <dbReference type="SAM" id="SignalP"/>
    </source>
</evidence>
<comment type="caution">
    <text evidence="4">The sequence shown here is derived from an EMBL/GenBank/DDBJ whole genome shotgun (WGS) entry which is preliminary data.</text>
</comment>